<protein>
    <submittedName>
        <fullName evidence="2">Uncharacterized protein</fullName>
    </submittedName>
</protein>
<organism evidence="2 3">
    <name type="scientific">Streptomyces camponoticapitis</name>
    <dbReference type="NCBI Taxonomy" id="1616125"/>
    <lineage>
        <taxon>Bacteria</taxon>
        <taxon>Bacillati</taxon>
        <taxon>Actinomycetota</taxon>
        <taxon>Actinomycetes</taxon>
        <taxon>Kitasatosporales</taxon>
        <taxon>Streptomycetaceae</taxon>
        <taxon>Streptomyces</taxon>
    </lineage>
</organism>
<evidence type="ECO:0000313" key="2">
    <source>
        <dbReference type="EMBL" id="GGK29858.1"/>
    </source>
</evidence>
<evidence type="ECO:0000256" key="1">
    <source>
        <dbReference type="SAM" id="MobiDB-lite"/>
    </source>
</evidence>
<name>A0ABQ2F0G9_9ACTN</name>
<dbReference type="Proteomes" id="UP000660265">
    <property type="component" value="Unassembled WGS sequence"/>
</dbReference>
<gene>
    <name evidence="2" type="ORF">GCM10011583_72200</name>
</gene>
<reference evidence="3" key="1">
    <citation type="journal article" date="2019" name="Int. J. Syst. Evol. Microbiol.">
        <title>The Global Catalogue of Microorganisms (GCM) 10K type strain sequencing project: providing services to taxonomists for standard genome sequencing and annotation.</title>
        <authorList>
            <consortium name="The Broad Institute Genomics Platform"/>
            <consortium name="The Broad Institute Genome Sequencing Center for Infectious Disease"/>
            <person name="Wu L."/>
            <person name="Ma J."/>
        </authorList>
    </citation>
    <scope>NUCLEOTIDE SEQUENCE [LARGE SCALE GENOMIC DNA]</scope>
    <source>
        <strain evidence="3">CGMCC 4.7275</strain>
    </source>
</reference>
<proteinExistence type="predicted"/>
<dbReference type="EMBL" id="BMMV01000040">
    <property type="protein sequence ID" value="GGK29858.1"/>
    <property type="molecule type" value="Genomic_DNA"/>
</dbReference>
<evidence type="ECO:0000313" key="3">
    <source>
        <dbReference type="Proteomes" id="UP000660265"/>
    </source>
</evidence>
<accession>A0ABQ2F0G9</accession>
<sequence length="50" mass="5312">MSPSPSRMAHSEAQESMVGKASDLAATAALLQIGAELGVDQVPRHRCHLR</sequence>
<keyword evidence="3" id="KW-1185">Reference proteome</keyword>
<feature type="region of interest" description="Disordered" evidence="1">
    <location>
        <begin position="1"/>
        <end position="20"/>
    </location>
</feature>
<comment type="caution">
    <text evidence="2">The sequence shown here is derived from an EMBL/GenBank/DDBJ whole genome shotgun (WGS) entry which is preliminary data.</text>
</comment>
<dbReference type="RefSeq" id="WP_189111810.1">
    <property type="nucleotide sequence ID" value="NZ_BMMV01000040.1"/>
</dbReference>